<protein>
    <submittedName>
        <fullName evidence="4">Uncharacterized protein</fullName>
    </submittedName>
</protein>
<sequence>MICELIDIIRSNPSQIASAISSSNLVDAVENIDSDLIPSKSNKIKDNNLKTRAKAFNAIAFLLPDFKLPGIKEFPGDFDEPPETVTNEVVTVKKLQSGEWYCTGKYKVRKAYACERGIRLKSNYFLKTARKDNIYLSDVDLKGILVTEQQSPAYQNSSQANHWPKEDA</sequence>
<reference evidence="4" key="1">
    <citation type="submission" date="2021-02" db="EMBL/GenBank/DDBJ databases">
        <authorList>
            <person name="Nowell W R."/>
        </authorList>
    </citation>
    <scope>NUCLEOTIDE SEQUENCE</scope>
</reference>
<dbReference type="Proteomes" id="UP000676336">
    <property type="component" value="Unassembled WGS sequence"/>
</dbReference>
<dbReference type="EMBL" id="CAJOBH010000129">
    <property type="protein sequence ID" value="CAF3763218.1"/>
    <property type="molecule type" value="Genomic_DNA"/>
</dbReference>
<evidence type="ECO:0000313" key="1">
    <source>
        <dbReference type="EMBL" id="CAF3763218.1"/>
    </source>
</evidence>
<evidence type="ECO:0000313" key="2">
    <source>
        <dbReference type="EMBL" id="CAF3790317.1"/>
    </source>
</evidence>
<evidence type="ECO:0000313" key="3">
    <source>
        <dbReference type="EMBL" id="CAF3793986.1"/>
    </source>
</evidence>
<evidence type="ECO:0000313" key="5">
    <source>
        <dbReference type="Proteomes" id="UP000663866"/>
    </source>
</evidence>
<gene>
    <name evidence="1" type="ORF">BYL167_LOCUS980</name>
    <name evidence="3" type="ORF">GIL414_LOCUS708</name>
    <name evidence="4" type="ORF">OVN521_LOCUS6649</name>
    <name evidence="2" type="ORF">SMN809_LOCUS594</name>
</gene>
<proteinExistence type="predicted"/>
<dbReference type="Proteomes" id="UP000663866">
    <property type="component" value="Unassembled WGS sequence"/>
</dbReference>
<evidence type="ECO:0000313" key="4">
    <source>
        <dbReference type="EMBL" id="CAF3847500.1"/>
    </source>
</evidence>
<name>A0A819EAY5_9BILA</name>
<keyword evidence="5" id="KW-1185">Reference proteome</keyword>
<dbReference type="Proteomes" id="UP000681967">
    <property type="component" value="Unassembled WGS sequence"/>
</dbReference>
<dbReference type="EMBL" id="CAJOBG010000704">
    <property type="protein sequence ID" value="CAF3847500.1"/>
    <property type="molecule type" value="Genomic_DNA"/>
</dbReference>
<dbReference type="EMBL" id="CAJOBI010000069">
    <property type="protein sequence ID" value="CAF3790317.1"/>
    <property type="molecule type" value="Genomic_DNA"/>
</dbReference>
<dbReference type="EMBL" id="CAJOBJ010000092">
    <property type="protein sequence ID" value="CAF3793986.1"/>
    <property type="molecule type" value="Genomic_DNA"/>
</dbReference>
<organism evidence="4 5">
    <name type="scientific">Rotaria magnacalcarata</name>
    <dbReference type="NCBI Taxonomy" id="392030"/>
    <lineage>
        <taxon>Eukaryota</taxon>
        <taxon>Metazoa</taxon>
        <taxon>Spiralia</taxon>
        <taxon>Gnathifera</taxon>
        <taxon>Rotifera</taxon>
        <taxon>Eurotatoria</taxon>
        <taxon>Bdelloidea</taxon>
        <taxon>Philodinida</taxon>
        <taxon>Philodinidae</taxon>
        <taxon>Rotaria</taxon>
    </lineage>
</organism>
<accession>A0A819EAY5</accession>
<dbReference type="AlphaFoldDB" id="A0A819EAY5"/>
<comment type="caution">
    <text evidence="4">The sequence shown here is derived from an EMBL/GenBank/DDBJ whole genome shotgun (WGS) entry which is preliminary data.</text>
</comment>
<dbReference type="Proteomes" id="UP000681720">
    <property type="component" value="Unassembled WGS sequence"/>
</dbReference>